<accession>A0ABM9M988</accession>
<organism evidence="2 3">
    <name type="scientific">[Mycobacterium] wendilense</name>
    <dbReference type="NCBI Taxonomy" id="3064284"/>
    <lineage>
        <taxon>Bacteria</taxon>
        <taxon>Bacillati</taxon>
        <taxon>Actinomycetota</taxon>
        <taxon>Actinomycetes</taxon>
        <taxon>Mycobacteriales</taxon>
        <taxon>Mycobacteriaceae</taxon>
        <taxon>Mycolicibacter</taxon>
    </lineage>
</organism>
<protein>
    <recommendedName>
        <fullName evidence="4">PE-PGRS family protein</fullName>
    </recommendedName>
</protein>
<name>A0ABM9M988_9MYCO</name>
<reference evidence="2 3" key="1">
    <citation type="submission" date="2023-08" db="EMBL/GenBank/DDBJ databases">
        <authorList>
            <person name="Folkvardsen B D."/>
            <person name="Norman A."/>
        </authorList>
    </citation>
    <scope>NUCLEOTIDE SEQUENCE [LARGE SCALE GENOMIC DNA]</scope>
    <source>
        <strain evidence="2 3">Mu0050</strain>
    </source>
</reference>
<dbReference type="Proteomes" id="UP001190466">
    <property type="component" value="Chromosome"/>
</dbReference>
<feature type="compositionally biased region" description="Acidic residues" evidence="1">
    <location>
        <begin position="383"/>
        <end position="395"/>
    </location>
</feature>
<sequence length="477" mass="49636">MAGVAVASAGALALTPVAVTPDLPEVQVNRADAYGLSAFQNPFEVWGDTAENTFGTLFTTIPGRVSLLEAVSVANTKLATALSRPDVQAQFAAVLGNVTDPDRITTTLAALPGYAQRFSAAGAGALETFQVALAGLPGVLEQAAAALADGDIVEAFGEINEWFLADILSGGRAEYLDALRVPGDFFDSLGIEPLARILGTSWMATPLPNGQLDGPGLLSRGVIGNFGRALLAPQVTAIFQTLEIVDDAMTALNEGDFETAASSLINAPAKITNAFLNGFKPKFVEDGSIPSGPGQNFPGLFSKDSTFDFFLRQVPEKVAEALTVGRPLTETDAEVTSESFTRLASDAPNVSPSNRKLVAVATDTEAPAKDPSLPPADPGVEAPDTDDLVVDEGDATDPKPVSTKDRLKQIREQSAEQRAERAEKARAAVDRVRSNIRKGLGISEKSKDSDSDGDGAGQASGGSDNSDKSTDTGGSEE</sequence>
<evidence type="ECO:0000313" key="2">
    <source>
        <dbReference type="EMBL" id="CAJ1579558.1"/>
    </source>
</evidence>
<dbReference type="RefSeq" id="WP_316514094.1">
    <property type="nucleotide sequence ID" value="NZ_OY726395.1"/>
</dbReference>
<proteinExistence type="predicted"/>
<keyword evidence="3" id="KW-1185">Reference proteome</keyword>
<evidence type="ECO:0008006" key="4">
    <source>
        <dbReference type="Google" id="ProtNLM"/>
    </source>
</evidence>
<feature type="compositionally biased region" description="Basic and acidic residues" evidence="1">
    <location>
        <begin position="402"/>
        <end position="433"/>
    </location>
</feature>
<evidence type="ECO:0000313" key="3">
    <source>
        <dbReference type="Proteomes" id="UP001190466"/>
    </source>
</evidence>
<gene>
    <name evidence="2" type="ORF">MU0050_000569</name>
</gene>
<feature type="region of interest" description="Disordered" evidence="1">
    <location>
        <begin position="363"/>
        <end position="477"/>
    </location>
</feature>
<evidence type="ECO:0000256" key="1">
    <source>
        <dbReference type="SAM" id="MobiDB-lite"/>
    </source>
</evidence>
<dbReference type="EMBL" id="OY726395">
    <property type="protein sequence ID" value="CAJ1579558.1"/>
    <property type="molecule type" value="Genomic_DNA"/>
</dbReference>